<evidence type="ECO:0000313" key="2">
    <source>
        <dbReference type="EMBL" id="GFO46160.1"/>
    </source>
</evidence>
<evidence type="ECO:0000313" key="3">
    <source>
        <dbReference type="Proteomes" id="UP000735302"/>
    </source>
</evidence>
<organism evidence="2 3">
    <name type="scientific">Plakobranchus ocellatus</name>
    <dbReference type="NCBI Taxonomy" id="259542"/>
    <lineage>
        <taxon>Eukaryota</taxon>
        <taxon>Metazoa</taxon>
        <taxon>Spiralia</taxon>
        <taxon>Lophotrochozoa</taxon>
        <taxon>Mollusca</taxon>
        <taxon>Gastropoda</taxon>
        <taxon>Heterobranchia</taxon>
        <taxon>Euthyneura</taxon>
        <taxon>Panpulmonata</taxon>
        <taxon>Sacoglossa</taxon>
        <taxon>Placobranchoidea</taxon>
        <taxon>Plakobranchidae</taxon>
        <taxon>Plakobranchus</taxon>
    </lineage>
</organism>
<feature type="region of interest" description="Disordered" evidence="1">
    <location>
        <begin position="34"/>
        <end position="78"/>
    </location>
</feature>
<proteinExistence type="predicted"/>
<dbReference type="AlphaFoldDB" id="A0AAV4DQE2"/>
<name>A0AAV4DQE2_9GAST</name>
<sequence length="90" mass="9693">MEGRDTPEARRFVHGYHDIKHVAISAIYHLPNSRTISKGNEDASPAQRDVRLSGTPSGKGARGGTRTQDGRVPADLRAASLSTVIPMLSQ</sequence>
<dbReference type="Proteomes" id="UP000735302">
    <property type="component" value="Unassembled WGS sequence"/>
</dbReference>
<reference evidence="2 3" key="1">
    <citation type="journal article" date="2021" name="Elife">
        <title>Chloroplast acquisition without the gene transfer in kleptoplastic sea slugs, Plakobranchus ocellatus.</title>
        <authorList>
            <person name="Maeda T."/>
            <person name="Takahashi S."/>
            <person name="Yoshida T."/>
            <person name="Shimamura S."/>
            <person name="Takaki Y."/>
            <person name="Nagai Y."/>
            <person name="Toyoda A."/>
            <person name="Suzuki Y."/>
            <person name="Arimoto A."/>
            <person name="Ishii H."/>
            <person name="Satoh N."/>
            <person name="Nishiyama T."/>
            <person name="Hasebe M."/>
            <person name="Maruyama T."/>
            <person name="Minagawa J."/>
            <person name="Obokata J."/>
            <person name="Shigenobu S."/>
        </authorList>
    </citation>
    <scope>NUCLEOTIDE SEQUENCE [LARGE SCALE GENOMIC DNA]</scope>
</reference>
<dbReference type="EMBL" id="BLXT01008169">
    <property type="protein sequence ID" value="GFO46160.1"/>
    <property type="molecule type" value="Genomic_DNA"/>
</dbReference>
<evidence type="ECO:0000256" key="1">
    <source>
        <dbReference type="SAM" id="MobiDB-lite"/>
    </source>
</evidence>
<accession>A0AAV4DQE2</accession>
<keyword evidence="3" id="KW-1185">Reference proteome</keyword>
<protein>
    <submittedName>
        <fullName evidence="2">Uncharacterized protein</fullName>
    </submittedName>
</protein>
<comment type="caution">
    <text evidence="2">The sequence shown here is derived from an EMBL/GenBank/DDBJ whole genome shotgun (WGS) entry which is preliminary data.</text>
</comment>
<gene>
    <name evidence="2" type="ORF">PoB_007266500</name>
</gene>